<comment type="caution">
    <text evidence="4">The sequence shown here is derived from an EMBL/GenBank/DDBJ whole genome shotgun (WGS) entry which is preliminary data.</text>
</comment>
<dbReference type="GO" id="GO:0000271">
    <property type="term" value="P:polysaccharide biosynthetic process"/>
    <property type="evidence" value="ECO:0007669"/>
    <property type="project" value="TreeGrafter"/>
</dbReference>
<dbReference type="OrthoDB" id="9768668at2"/>
<organism evidence="4 5">
    <name type="scientific">Hydrococcus rivularis NIES-593</name>
    <dbReference type="NCBI Taxonomy" id="1921803"/>
    <lineage>
        <taxon>Bacteria</taxon>
        <taxon>Bacillati</taxon>
        <taxon>Cyanobacteriota</taxon>
        <taxon>Cyanophyceae</taxon>
        <taxon>Pleurocapsales</taxon>
        <taxon>Hydrococcaceae</taxon>
        <taxon>Hydrococcus</taxon>
    </lineage>
</organism>
<gene>
    <name evidence="4" type="ORF">NIES593_06555</name>
</gene>
<feature type="active site" description="Proton acceptor" evidence="1">
    <location>
        <position position="186"/>
    </location>
</feature>
<evidence type="ECO:0000256" key="2">
    <source>
        <dbReference type="PIRSR" id="PIRSR000390-2"/>
    </source>
</evidence>
<evidence type="ECO:0000256" key="1">
    <source>
        <dbReference type="PIRSR" id="PIRSR000390-1"/>
    </source>
</evidence>
<dbReference type="SUPFAM" id="SSF53383">
    <property type="entry name" value="PLP-dependent transferases"/>
    <property type="match status" value="1"/>
</dbReference>
<dbReference type="Proteomes" id="UP000186868">
    <property type="component" value="Unassembled WGS sequence"/>
</dbReference>
<dbReference type="GO" id="GO:0030170">
    <property type="term" value="F:pyridoxal phosphate binding"/>
    <property type="evidence" value="ECO:0007669"/>
    <property type="project" value="TreeGrafter"/>
</dbReference>
<dbReference type="InterPro" id="IPR000653">
    <property type="entry name" value="DegT/StrS_aminotransferase"/>
</dbReference>
<keyword evidence="2 3" id="KW-0663">Pyridoxal phosphate</keyword>
<evidence type="ECO:0000256" key="3">
    <source>
        <dbReference type="RuleBase" id="RU004508"/>
    </source>
</evidence>
<protein>
    <submittedName>
        <fullName evidence="4">Uncharacterized protein</fullName>
    </submittedName>
</protein>
<dbReference type="AlphaFoldDB" id="A0A1U7HMQ1"/>
<dbReference type="InterPro" id="IPR015424">
    <property type="entry name" value="PyrdxlP-dep_Trfase"/>
</dbReference>
<dbReference type="EMBL" id="MRCB01000005">
    <property type="protein sequence ID" value="OKH24872.1"/>
    <property type="molecule type" value="Genomic_DNA"/>
</dbReference>
<dbReference type="PANTHER" id="PTHR30244">
    <property type="entry name" value="TRANSAMINASE"/>
    <property type="match status" value="1"/>
</dbReference>
<dbReference type="Gene3D" id="3.90.1150.10">
    <property type="entry name" value="Aspartate Aminotransferase, domain 1"/>
    <property type="match status" value="1"/>
</dbReference>
<evidence type="ECO:0000313" key="5">
    <source>
        <dbReference type="Proteomes" id="UP000186868"/>
    </source>
</evidence>
<evidence type="ECO:0000313" key="4">
    <source>
        <dbReference type="EMBL" id="OKH24872.1"/>
    </source>
</evidence>
<dbReference type="InterPro" id="IPR015422">
    <property type="entry name" value="PyrdxlP-dep_Trfase_small"/>
</dbReference>
<dbReference type="RefSeq" id="WP_073598817.1">
    <property type="nucleotide sequence ID" value="NZ_MRCB01000005.1"/>
</dbReference>
<sequence length="419" mass="48295">MLTFAPNPRYRIYTNRNSYLFLLEDLLLRKRSPEDRKEIEILEKELCSRFGTEYAVCVPQNRVGVYLTVKALIKPGQEVIMSPYTIVDITNMVISAGGRPVFADVDRQTCNISVAEVERLINSNTGAVLITHLHGLAAEAHRIKEICDRFNVPLIEDCAQAFGTKEQGKPVGAIGDAGVFSFGMYKNINTWLGGAVISNRQDVIEKIRTELASFAYPPLPYLLKKVKSGLFADIATNPLVFKLFTYWIFRFGFLNDIEFINKIVRIELDASRKDKLPESYKSQFVPFQARLALSQLDKIDRDSKVRIENGLTYYEGLKDIKELIIPPDRRDFSHIYTYFPIQYAKRDELLKFMMKHCRDVAAQHYHNNADLPAFKEFYRDCPNARHVSEELIFLPTYPRYSRSEVEKNIAVIRKYFGLN</sequence>
<dbReference type="Gene3D" id="3.40.640.10">
    <property type="entry name" value="Type I PLP-dependent aspartate aminotransferase-like (Major domain)"/>
    <property type="match status" value="1"/>
</dbReference>
<comment type="similarity">
    <text evidence="3">Belongs to the DegT/DnrJ/EryC1 family.</text>
</comment>
<name>A0A1U7HMQ1_9CYAN</name>
<keyword evidence="5" id="KW-1185">Reference proteome</keyword>
<dbReference type="STRING" id="1921803.NIES593_06555"/>
<dbReference type="PANTHER" id="PTHR30244:SF34">
    <property type="entry name" value="DTDP-4-AMINO-4,6-DIDEOXYGALACTOSE TRANSAMINASE"/>
    <property type="match status" value="1"/>
</dbReference>
<reference evidence="4 5" key="1">
    <citation type="submission" date="2016-11" db="EMBL/GenBank/DDBJ databases">
        <title>Draft Genome Sequences of Nine Cyanobacterial Strains from Diverse Habitats.</title>
        <authorList>
            <person name="Zhu T."/>
            <person name="Hou S."/>
            <person name="Lu X."/>
            <person name="Hess W.R."/>
        </authorList>
    </citation>
    <scope>NUCLEOTIDE SEQUENCE [LARGE SCALE GENOMIC DNA]</scope>
    <source>
        <strain evidence="4 5">NIES-593</strain>
    </source>
</reference>
<feature type="modified residue" description="N6-(pyridoxal phosphate)lysine" evidence="2">
    <location>
        <position position="186"/>
    </location>
</feature>
<dbReference type="PIRSF" id="PIRSF000390">
    <property type="entry name" value="PLP_StrS"/>
    <property type="match status" value="1"/>
</dbReference>
<dbReference type="Pfam" id="PF01041">
    <property type="entry name" value="DegT_DnrJ_EryC1"/>
    <property type="match status" value="2"/>
</dbReference>
<dbReference type="InterPro" id="IPR015421">
    <property type="entry name" value="PyrdxlP-dep_Trfase_major"/>
</dbReference>
<dbReference type="GO" id="GO:0008483">
    <property type="term" value="F:transaminase activity"/>
    <property type="evidence" value="ECO:0007669"/>
    <property type="project" value="TreeGrafter"/>
</dbReference>
<accession>A0A1U7HMQ1</accession>
<proteinExistence type="inferred from homology"/>